<reference evidence="6" key="1">
    <citation type="submission" date="2016-06" db="UniProtKB">
        <authorList>
            <consortium name="WormBaseParasite"/>
        </authorList>
    </citation>
    <scope>IDENTIFICATION</scope>
</reference>
<dbReference type="Pfam" id="PF07719">
    <property type="entry name" value="TPR_2"/>
    <property type="match status" value="1"/>
</dbReference>
<evidence type="ECO:0000256" key="1">
    <source>
        <dbReference type="ARBA" id="ARBA00022737"/>
    </source>
</evidence>
<gene>
    <name evidence="4" type="ORF">SSLN_LOCUS5355</name>
</gene>
<protein>
    <submittedName>
        <fullName evidence="6">TPR_REGION domain-containing protein</fullName>
    </submittedName>
</protein>
<evidence type="ECO:0000313" key="4">
    <source>
        <dbReference type="EMBL" id="VDL91740.1"/>
    </source>
</evidence>
<evidence type="ECO:0000313" key="6">
    <source>
        <dbReference type="WBParaSite" id="SSLN_0000552601-mRNA-1"/>
    </source>
</evidence>
<accession>A0A183SMA7</accession>
<evidence type="ECO:0000256" key="3">
    <source>
        <dbReference type="PROSITE-ProRule" id="PRU00339"/>
    </source>
</evidence>
<feature type="repeat" description="TPR" evidence="3">
    <location>
        <begin position="172"/>
        <end position="205"/>
    </location>
</feature>
<organism evidence="6">
    <name type="scientific">Schistocephalus solidus</name>
    <name type="common">Tapeworm</name>
    <dbReference type="NCBI Taxonomy" id="70667"/>
    <lineage>
        <taxon>Eukaryota</taxon>
        <taxon>Metazoa</taxon>
        <taxon>Spiralia</taxon>
        <taxon>Lophotrochozoa</taxon>
        <taxon>Platyhelminthes</taxon>
        <taxon>Cestoda</taxon>
        <taxon>Eucestoda</taxon>
        <taxon>Diphyllobothriidea</taxon>
        <taxon>Diphyllobothriidae</taxon>
        <taxon>Schistocephalus</taxon>
    </lineage>
</organism>
<proteinExistence type="predicted"/>
<evidence type="ECO:0000313" key="5">
    <source>
        <dbReference type="Proteomes" id="UP000275846"/>
    </source>
</evidence>
<dbReference type="Gene3D" id="1.25.40.10">
    <property type="entry name" value="Tetratricopeptide repeat domain"/>
    <property type="match status" value="3"/>
</dbReference>
<dbReference type="EMBL" id="UYSU01033216">
    <property type="protein sequence ID" value="VDL91740.1"/>
    <property type="molecule type" value="Genomic_DNA"/>
</dbReference>
<keyword evidence="2 3" id="KW-0802">TPR repeat</keyword>
<dbReference type="InterPro" id="IPR011990">
    <property type="entry name" value="TPR-like_helical_dom_sf"/>
</dbReference>
<dbReference type="SUPFAM" id="SSF48452">
    <property type="entry name" value="TPR-like"/>
    <property type="match status" value="2"/>
</dbReference>
<keyword evidence="5" id="KW-1185">Reference proteome</keyword>
<dbReference type="PANTHER" id="PTHR44858:SF1">
    <property type="entry name" value="UDP-N-ACETYLGLUCOSAMINE--PEPTIDE N-ACETYLGLUCOSAMINYLTRANSFERASE SPINDLY-RELATED"/>
    <property type="match status" value="1"/>
</dbReference>
<keyword evidence="1" id="KW-0677">Repeat</keyword>
<dbReference type="WBParaSite" id="SSLN_0000552601-mRNA-1">
    <property type="protein sequence ID" value="SSLN_0000552601-mRNA-1"/>
    <property type="gene ID" value="SSLN_0000552601"/>
</dbReference>
<dbReference type="InterPro" id="IPR019734">
    <property type="entry name" value="TPR_rpt"/>
</dbReference>
<dbReference type="SMART" id="SM00028">
    <property type="entry name" value="TPR"/>
    <property type="match status" value="5"/>
</dbReference>
<sequence length="372" mass="41733">MRRSITHFNLRNPRCLLMHAIGFLNHELLNYKDAREVFENALADYPGNNELRFALANLLLDIGAKTTRMYGQKELKEATELYLQVIYSEPKNLAAQVGLGKCQQISGCLMDAWHTLTKAISRAVLPRYPNTDFTSQFAAVYEARASVNFQMRRVDAAMCDLNTSLDLFPQWPEALTNRGILHHLHGNLNAAQQDFLRALDLDPQNIFSRLNYGILQLHTGRVQKALDCLSVSHIPCDLSYPELFLTRALCSVLLGKYEAAVLDLNSAENILPTLPGAGDLKSWTLVHNVKAVIFSAQKSWLEAEREYSIHLKATPFDAIVFQARADIRLKMWQNGLLPDYSAALHDYHAAILLAGGDLSDLQRGTLTRTSAP</sequence>
<dbReference type="STRING" id="70667.A0A183SMA7"/>
<dbReference type="InterPro" id="IPR013105">
    <property type="entry name" value="TPR_2"/>
</dbReference>
<dbReference type="PROSITE" id="PS50005">
    <property type="entry name" value="TPR"/>
    <property type="match status" value="1"/>
</dbReference>
<dbReference type="AlphaFoldDB" id="A0A183SMA7"/>
<name>A0A183SMA7_SCHSO</name>
<dbReference type="PANTHER" id="PTHR44858">
    <property type="entry name" value="TETRATRICOPEPTIDE REPEAT PROTEIN 6"/>
    <property type="match status" value="1"/>
</dbReference>
<dbReference type="OrthoDB" id="1658288at2759"/>
<dbReference type="Pfam" id="PF13432">
    <property type="entry name" value="TPR_16"/>
    <property type="match status" value="1"/>
</dbReference>
<evidence type="ECO:0000256" key="2">
    <source>
        <dbReference type="ARBA" id="ARBA00022803"/>
    </source>
</evidence>
<dbReference type="InterPro" id="IPR050498">
    <property type="entry name" value="Ycf3"/>
</dbReference>
<dbReference type="Proteomes" id="UP000275846">
    <property type="component" value="Unassembled WGS sequence"/>
</dbReference>
<reference evidence="4 5" key="2">
    <citation type="submission" date="2018-11" db="EMBL/GenBank/DDBJ databases">
        <authorList>
            <consortium name="Pathogen Informatics"/>
        </authorList>
    </citation>
    <scope>NUCLEOTIDE SEQUENCE [LARGE SCALE GENOMIC DNA]</scope>
    <source>
        <strain evidence="4 5">NST_G2</strain>
    </source>
</reference>